<name>A0A6J4J6K6_9ACTN</name>
<evidence type="ECO:0000313" key="8">
    <source>
        <dbReference type="EMBL" id="CAA9271741.1"/>
    </source>
</evidence>
<dbReference type="InterPro" id="IPR018080">
    <property type="entry name" value="Band_7/stomatin-like_CS"/>
</dbReference>
<keyword evidence="4" id="KW-1133">Transmembrane helix</keyword>
<dbReference type="FunFam" id="3.30.479.30:FF:000004">
    <property type="entry name" value="Putative membrane protease family, stomatin"/>
    <property type="match status" value="1"/>
</dbReference>
<comment type="similarity">
    <text evidence="2">Belongs to the band 7/mec-2 family.</text>
</comment>
<evidence type="ECO:0000256" key="4">
    <source>
        <dbReference type="ARBA" id="ARBA00022989"/>
    </source>
</evidence>
<dbReference type="AlphaFoldDB" id="A0A6J4J6K6"/>
<evidence type="ECO:0000256" key="6">
    <source>
        <dbReference type="SAM" id="MobiDB-lite"/>
    </source>
</evidence>
<keyword evidence="5" id="KW-0472">Membrane</keyword>
<dbReference type="Gene3D" id="3.30.479.30">
    <property type="entry name" value="Band 7 domain"/>
    <property type="match status" value="1"/>
</dbReference>
<evidence type="ECO:0000256" key="1">
    <source>
        <dbReference type="ARBA" id="ARBA00004167"/>
    </source>
</evidence>
<comment type="subcellular location">
    <subcellularLocation>
        <location evidence="1">Membrane</location>
        <topology evidence="1">Single-pass membrane protein</topology>
    </subcellularLocation>
</comment>
<keyword evidence="3" id="KW-0812">Transmembrane</keyword>
<evidence type="ECO:0000259" key="7">
    <source>
        <dbReference type="SMART" id="SM00244"/>
    </source>
</evidence>
<dbReference type="GO" id="GO:0098552">
    <property type="term" value="C:side of membrane"/>
    <property type="evidence" value="ECO:0007669"/>
    <property type="project" value="UniProtKB-ARBA"/>
</dbReference>
<dbReference type="PANTHER" id="PTHR43327:SF10">
    <property type="entry name" value="STOMATIN-LIKE PROTEIN 2, MITOCHONDRIAL"/>
    <property type="match status" value="1"/>
</dbReference>
<organism evidence="8">
    <name type="scientific">uncultured Mycobacteriales bacterium</name>
    <dbReference type="NCBI Taxonomy" id="581187"/>
    <lineage>
        <taxon>Bacteria</taxon>
        <taxon>Bacillati</taxon>
        <taxon>Actinomycetota</taxon>
        <taxon>Actinomycetes</taxon>
        <taxon>Mycobacteriales</taxon>
        <taxon>environmental samples</taxon>
    </lineage>
</organism>
<accession>A0A6J4J6K6</accession>
<dbReference type="PROSITE" id="PS01270">
    <property type="entry name" value="BAND_7"/>
    <property type="match status" value="1"/>
</dbReference>
<dbReference type="Pfam" id="PF01145">
    <property type="entry name" value="Band_7"/>
    <property type="match status" value="1"/>
</dbReference>
<dbReference type="PRINTS" id="PR00721">
    <property type="entry name" value="STOMATIN"/>
</dbReference>
<reference evidence="8" key="1">
    <citation type="submission" date="2020-02" db="EMBL/GenBank/DDBJ databases">
        <authorList>
            <person name="Meier V. D."/>
        </authorList>
    </citation>
    <scope>NUCLEOTIDE SEQUENCE</scope>
    <source>
        <strain evidence="8">AVDCRST_MAG41</strain>
    </source>
</reference>
<protein>
    <submittedName>
        <fullName evidence="8">Protein QmcA (Possibly involved in integral membrane quality control)</fullName>
    </submittedName>
</protein>
<evidence type="ECO:0000256" key="5">
    <source>
        <dbReference type="ARBA" id="ARBA00023136"/>
    </source>
</evidence>
<dbReference type="InterPro" id="IPR036013">
    <property type="entry name" value="Band_7/SPFH_dom_sf"/>
</dbReference>
<feature type="compositionally biased region" description="Basic and acidic residues" evidence="6">
    <location>
        <begin position="361"/>
        <end position="382"/>
    </location>
</feature>
<dbReference type="GO" id="GO:0005886">
    <property type="term" value="C:plasma membrane"/>
    <property type="evidence" value="ECO:0007669"/>
    <property type="project" value="UniProtKB-ARBA"/>
</dbReference>
<proteinExistence type="inferred from homology"/>
<gene>
    <name evidence="8" type="ORF">AVDCRST_MAG41-2965</name>
</gene>
<feature type="region of interest" description="Disordered" evidence="6">
    <location>
        <begin position="351"/>
        <end position="466"/>
    </location>
</feature>
<dbReference type="InterPro" id="IPR050710">
    <property type="entry name" value="Band7/mec-2_domain"/>
</dbReference>
<feature type="domain" description="Band 7" evidence="7">
    <location>
        <begin position="21"/>
        <end position="179"/>
    </location>
</feature>
<dbReference type="SMART" id="SM00244">
    <property type="entry name" value="PHB"/>
    <property type="match status" value="1"/>
</dbReference>
<dbReference type="PANTHER" id="PTHR43327">
    <property type="entry name" value="STOMATIN-LIKE PROTEIN 2, MITOCHONDRIAL"/>
    <property type="match status" value="1"/>
</dbReference>
<dbReference type="InterPro" id="IPR001972">
    <property type="entry name" value="Stomatin_HflK_fam"/>
</dbReference>
<evidence type="ECO:0000256" key="2">
    <source>
        <dbReference type="ARBA" id="ARBA00008164"/>
    </source>
</evidence>
<dbReference type="CDD" id="cd08829">
    <property type="entry name" value="SPFH_paraslipin"/>
    <property type="match status" value="1"/>
</dbReference>
<sequence length="466" mass="49591">MEAGLIVALVLIALVVVVLVRSIRIIPQARAGVVERLGSYSRTLTPGPHVLIPFADRVRAMIDMREQVVSFPPQPVITADNLTVNIDTVIYFQVTDPRAATYEIANYIQAVEQLTVTTLRNVVGSMNLEQTLTSRDEINTKLRGELDDATGKWGIRVARVELKAIDPPPSIQDAMEKQMRADRDKRAIILQAEGNRESSIKTAEGQKAAQILAAEGAKQSAILAAEAERQSRILRAEGERAARYLAAQGQAKAIETVFASIHAADPDPKLLAYQYLQTLPQIAQGDANKLWIIPSEFSQALQGLAGMAGGGAGAAAEGQNGGASWLTEAAKAGDGPARPAYQTLDTEDWFDSKLPPARLQPEAEIRASDRDSETEAAHRGLSFDDPGTQAAPPAPDDDSPRALPPSPPAYTGPASGRQQGVPYGAAGDRRNQGYPSGPGSSSGQGYPGQNQPAPPPGYGQQPGPQH</sequence>
<evidence type="ECO:0000256" key="3">
    <source>
        <dbReference type="ARBA" id="ARBA00022692"/>
    </source>
</evidence>
<dbReference type="InterPro" id="IPR001107">
    <property type="entry name" value="Band_7"/>
</dbReference>
<dbReference type="SUPFAM" id="SSF117892">
    <property type="entry name" value="Band 7/SPFH domain"/>
    <property type="match status" value="1"/>
</dbReference>
<dbReference type="EMBL" id="CADCTP010000270">
    <property type="protein sequence ID" value="CAA9271741.1"/>
    <property type="molecule type" value="Genomic_DNA"/>
</dbReference>